<accession>A0A0G0NUU6</accession>
<gene>
    <name evidence="2" type="ORF">UT11_C0022G0012</name>
</gene>
<keyword evidence="2" id="KW-0808">Transferase</keyword>
<dbReference type="AlphaFoldDB" id="A0A0G0NUU6"/>
<organism evidence="2 3">
    <name type="scientific">Berkelbacteria bacterium GW2011_GWA2_38_9</name>
    <dbReference type="NCBI Taxonomy" id="1618334"/>
    <lineage>
        <taxon>Bacteria</taxon>
        <taxon>Candidatus Berkelbacteria</taxon>
    </lineage>
</organism>
<dbReference type="EMBL" id="LBVO01000022">
    <property type="protein sequence ID" value="KKQ89609.1"/>
    <property type="molecule type" value="Genomic_DNA"/>
</dbReference>
<evidence type="ECO:0000256" key="1">
    <source>
        <dbReference type="SAM" id="Coils"/>
    </source>
</evidence>
<reference evidence="2 3" key="1">
    <citation type="journal article" date="2015" name="Nature">
        <title>rRNA introns, odd ribosomes, and small enigmatic genomes across a large radiation of phyla.</title>
        <authorList>
            <person name="Brown C.T."/>
            <person name="Hug L.A."/>
            <person name="Thomas B.C."/>
            <person name="Sharon I."/>
            <person name="Castelle C.J."/>
            <person name="Singh A."/>
            <person name="Wilkins M.J."/>
            <person name="Williams K.H."/>
            <person name="Banfield J.F."/>
        </authorList>
    </citation>
    <scope>NUCLEOTIDE SEQUENCE [LARGE SCALE GENOMIC DNA]</scope>
</reference>
<evidence type="ECO:0000313" key="3">
    <source>
        <dbReference type="Proteomes" id="UP000033934"/>
    </source>
</evidence>
<feature type="coiled-coil region" evidence="1">
    <location>
        <begin position="10"/>
        <end position="37"/>
    </location>
</feature>
<protein>
    <submittedName>
        <fullName evidence="2">Nucleotidyltransferase substrate binding protein, HI0074 family</fullName>
    </submittedName>
</protein>
<dbReference type="GO" id="GO:0016740">
    <property type="term" value="F:transferase activity"/>
    <property type="evidence" value="ECO:0007669"/>
    <property type="project" value="UniProtKB-KW"/>
</dbReference>
<evidence type="ECO:0000313" key="2">
    <source>
        <dbReference type="EMBL" id="KKQ89609.1"/>
    </source>
</evidence>
<dbReference type="Pfam" id="PF08780">
    <property type="entry name" value="NTase_sub_bind"/>
    <property type="match status" value="1"/>
</dbReference>
<dbReference type="SUPFAM" id="SSF81593">
    <property type="entry name" value="Nucleotidyltransferase substrate binding subunit/domain"/>
    <property type="match status" value="1"/>
</dbReference>
<dbReference type="Proteomes" id="UP000033934">
    <property type="component" value="Unassembled WGS sequence"/>
</dbReference>
<dbReference type="Gene3D" id="1.20.120.330">
    <property type="entry name" value="Nucleotidyltransferases domain 2"/>
    <property type="match status" value="1"/>
</dbReference>
<proteinExistence type="predicted"/>
<dbReference type="NCBIfam" id="TIGR01987">
    <property type="entry name" value="HI0074"/>
    <property type="match status" value="1"/>
</dbReference>
<dbReference type="InterPro" id="IPR010235">
    <property type="entry name" value="HepT"/>
</dbReference>
<dbReference type="PATRIC" id="fig|1618334.3.peg.381"/>
<keyword evidence="1" id="KW-0175">Coiled coil</keyword>
<comment type="caution">
    <text evidence="2">The sequence shown here is derived from an EMBL/GenBank/DDBJ whole genome shotgun (WGS) entry which is preliminary data.</text>
</comment>
<sequence length="134" mass="15692">MENQLILKIKSEFNDLIQAHSRLNEALEAEKTSLNRDASIQRFEFTFEIVWKLLKSINEYKGTPCFSPRDCFRIGAQNGLIDDPTSWFEALTQRNNTVHAYNEQKAKEVYSHLPQFSQDTKKLITIVRKEIEQL</sequence>
<name>A0A0G0NUU6_9BACT</name>